<keyword evidence="1" id="KW-0479">Metal-binding</keyword>
<evidence type="ECO:0000259" key="3">
    <source>
        <dbReference type="Pfam" id="PF14226"/>
    </source>
</evidence>
<reference evidence="4" key="1">
    <citation type="journal article" date="2016" name="Nat. Genet.">
        <title>A high-quality carrot genome assembly provides new insights into carotenoid accumulation and asterid genome evolution.</title>
        <authorList>
            <person name="Iorizzo M."/>
            <person name="Ellison S."/>
            <person name="Senalik D."/>
            <person name="Zeng P."/>
            <person name="Satapoomin P."/>
            <person name="Huang J."/>
            <person name="Bowman M."/>
            <person name="Iovene M."/>
            <person name="Sanseverino W."/>
            <person name="Cavagnaro P."/>
            <person name="Yildiz M."/>
            <person name="Macko-Podgorni A."/>
            <person name="Moranska E."/>
            <person name="Grzebelus E."/>
            <person name="Grzebelus D."/>
            <person name="Ashrafi H."/>
            <person name="Zheng Z."/>
            <person name="Cheng S."/>
            <person name="Spooner D."/>
            <person name="Van Deynze A."/>
            <person name="Simon P."/>
        </authorList>
    </citation>
    <scope>NUCLEOTIDE SEQUENCE [LARGE SCALE GENOMIC DNA]</scope>
    <source>
        <tissue evidence="4">Leaf</tissue>
    </source>
</reference>
<evidence type="ECO:0000313" key="4">
    <source>
        <dbReference type="EMBL" id="KZN05394.1"/>
    </source>
</evidence>
<sequence>MEPVVLSSINLPQVPVIDMEVLLNGDLMDIELSKLHQACKEWGFFQLINHGVSHSLLDKLKAGVEDFFKMPLQDKRKFGKLEGDMEGFDQVFVGSNKQKPDADMFYMITLPEYLRKPHLLPQLPQPFK</sequence>
<feature type="domain" description="Non-haem dioxygenase N-terminal" evidence="3">
    <location>
        <begin position="14"/>
        <end position="111"/>
    </location>
</feature>
<dbReference type="PANTHER" id="PTHR47991">
    <property type="entry name" value="OXOGLUTARATE/IRON-DEPENDENT DIOXYGENASE"/>
    <property type="match status" value="1"/>
</dbReference>
<dbReference type="GO" id="GO:0046872">
    <property type="term" value="F:metal ion binding"/>
    <property type="evidence" value="ECO:0007669"/>
    <property type="project" value="UniProtKB-KW"/>
</dbReference>
<dbReference type="InterPro" id="IPR050295">
    <property type="entry name" value="Plant_2OG-oxidoreductases"/>
</dbReference>
<dbReference type="Proteomes" id="UP000077755">
    <property type="component" value="Chromosome 2"/>
</dbReference>
<dbReference type="EMBL" id="LNRQ01000002">
    <property type="protein sequence ID" value="KZN05394.1"/>
    <property type="molecule type" value="Genomic_DNA"/>
</dbReference>
<evidence type="ECO:0000313" key="5">
    <source>
        <dbReference type="EMBL" id="WOG87797.1"/>
    </source>
</evidence>
<evidence type="ECO:0000256" key="2">
    <source>
        <dbReference type="ARBA" id="ARBA00023004"/>
    </source>
</evidence>
<dbReference type="AlphaFoldDB" id="A0A166DLG9"/>
<dbReference type="OMA" id="NGDLMDI"/>
<keyword evidence="2" id="KW-0408">Iron</keyword>
<dbReference type="Gramene" id="KZN05394">
    <property type="protein sequence ID" value="KZN05394"/>
    <property type="gene ID" value="DCAR_006231"/>
</dbReference>
<dbReference type="Gene3D" id="2.60.120.330">
    <property type="entry name" value="B-lactam Antibiotic, Isopenicillin N Synthase, Chain"/>
    <property type="match status" value="1"/>
</dbReference>
<dbReference type="InterPro" id="IPR027443">
    <property type="entry name" value="IPNS-like_sf"/>
</dbReference>
<evidence type="ECO:0000313" key="6">
    <source>
        <dbReference type="Proteomes" id="UP000077755"/>
    </source>
</evidence>
<gene>
    <name evidence="4" type="ORF">DCAR_006231</name>
    <name evidence="5" type="ORF">DCAR_0207029</name>
</gene>
<dbReference type="InterPro" id="IPR026992">
    <property type="entry name" value="DIOX_N"/>
</dbReference>
<proteinExistence type="predicted"/>
<keyword evidence="6" id="KW-1185">Reference proteome</keyword>
<accession>A0A166DLG9</accession>
<reference evidence="5" key="2">
    <citation type="submission" date="2022-03" db="EMBL/GenBank/DDBJ databases">
        <title>Draft title - Genomic analysis of global carrot germplasm unveils the trajectory of domestication and the origin of high carotenoid orange carrot.</title>
        <authorList>
            <person name="Iorizzo M."/>
            <person name="Ellison S."/>
            <person name="Senalik D."/>
            <person name="Macko-Podgorni A."/>
            <person name="Grzebelus D."/>
            <person name="Bostan H."/>
            <person name="Rolling W."/>
            <person name="Curaba J."/>
            <person name="Simon P."/>
        </authorList>
    </citation>
    <scope>NUCLEOTIDE SEQUENCE</scope>
    <source>
        <tissue evidence="5">Leaf</tissue>
    </source>
</reference>
<protein>
    <recommendedName>
        <fullName evidence="3">Non-haem dioxygenase N-terminal domain-containing protein</fullName>
    </recommendedName>
</protein>
<evidence type="ECO:0000256" key="1">
    <source>
        <dbReference type="ARBA" id="ARBA00022723"/>
    </source>
</evidence>
<dbReference type="EMBL" id="CP093344">
    <property type="protein sequence ID" value="WOG87797.1"/>
    <property type="molecule type" value="Genomic_DNA"/>
</dbReference>
<dbReference type="Pfam" id="PF14226">
    <property type="entry name" value="DIOX_N"/>
    <property type="match status" value="1"/>
</dbReference>
<organism evidence="4">
    <name type="scientific">Daucus carota subsp. sativus</name>
    <name type="common">Carrot</name>
    <dbReference type="NCBI Taxonomy" id="79200"/>
    <lineage>
        <taxon>Eukaryota</taxon>
        <taxon>Viridiplantae</taxon>
        <taxon>Streptophyta</taxon>
        <taxon>Embryophyta</taxon>
        <taxon>Tracheophyta</taxon>
        <taxon>Spermatophyta</taxon>
        <taxon>Magnoliopsida</taxon>
        <taxon>eudicotyledons</taxon>
        <taxon>Gunneridae</taxon>
        <taxon>Pentapetalae</taxon>
        <taxon>asterids</taxon>
        <taxon>campanulids</taxon>
        <taxon>Apiales</taxon>
        <taxon>Apiaceae</taxon>
        <taxon>Apioideae</taxon>
        <taxon>Scandiceae</taxon>
        <taxon>Daucinae</taxon>
        <taxon>Daucus</taxon>
        <taxon>Daucus sect. Daucus</taxon>
    </lineage>
</organism>
<name>A0A166DLG9_DAUCS</name>
<dbReference type="SUPFAM" id="SSF51197">
    <property type="entry name" value="Clavaminate synthase-like"/>
    <property type="match status" value="1"/>
</dbReference>